<sequence>MYIIRVYAGLLGFCYLFIRVFSKVDDKCNSTEVINDENCLSATELCDDKLQVCVCRPKYENINGDCVETAVSKSKYSSLVDNQGNGSLAAGIIIPLILITIVICIIYVNKKFDLFKWIREKLPQRNRNYDEFMIGRDIDDDDDDSPLP</sequence>
<organism evidence="2 3">
    <name type="scientific">Hypothenemus hampei</name>
    <name type="common">Coffee berry borer</name>
    <dbReference type="NCBI Taxonomy" id="57062"/>
    <lineage>
        <taxon>Eukaryota</taxon>
        <taxon>Metazoa</taxon>
        <taxon>Ecdysozoa</taxon>
        <taxon>Arthropoda</taxon>
        <taxon>Hexapoda</taxon>
        <taxon>Insecta</taxon>
        <taxon>Pterygota</taxon>
        <taxon>Neoptera</taxon>
        <taxon>Endopterygota</taxon>
        <taxon>Coleoptera</taxon>
        <taxon>Polyphaga</taxon>
        <taxon>Cucujiformia</taxon>
        <taxon>Curculionidae</taxon>
        <taxon>Scolytinae</taxon>
        <taxon>Hypothenemus</taxon>
    </lineage>
</organism>
<accession>A0ABD1F914</accession>
<keyword evidence="1" id="KW-0472">Membrane</keyword>
<keyword evidence="3" id="KW-1185">Reference proteome</keyword>
<dbReference type="AlphaFoldDB" id="A0ABD1F914"/>
<evidence type="ECO:0000256" key="1">
    <source>
        <dbReference type="SAM" id="Phobius"/>
    </source>
</evidence>
<keyword evidence="1" id="KW-0812">Transmembrane</keyword>
<gene>
    <name evidence="2" type="ORF">ABEB36_003414</name>
</gene>
<evidence type="ECO:0000313" key="2">
    <source>
        <dbReference type="EMBL" id="KAL1514095.1"/>
    </source>
</evidence>
<evidence type="ECO:0000313" key="3">
    <source>
        <dbReference type="Proteomes" id="UP001566132"/>
    </source>
</evidence>
<feature type="transmembrane region" description="Helical" evidence="1">
    <location>
        <begin position="88"/>
        <end position="109"/>
    </location>
</feature>
<comment type="caution">
    <text evidence="2">The sequence shown here is derived from an EMBL/GenBank/DDBJ whole genome shotgun (WGS) entry which is preliminary data.</text>
</comment>
<dbReference type="Proteomes" id="UP001566132">
    <property type="component" value="Unassembled WGS sequence"/>
</dbReference>
<proteinExistence type="predicted"/>
<protein>
    <submittedName>
        <fullName evidence="2">Uncharacterized protein</fullName>
    </submittedName>
</protein>
<keyword evidence="1" id="KW-1133">Transmembrane helix</keyword>
<reference evidence="2 3" key="1">
    <citation type="submission" date="2024-05" db="EMBL/GenBank/DDBJ databases">
        <title>Genetic variation in Jamaican populations of the coffee berry borer (Hypothenemus hampei).</title>
        <authorList>
            <person name="Errbii M."/>
            <person name="Myrie A."/>
        </authorList>
    </citation>
    <scope>NUCLEOTIDE SEQUENCE [LARGE SCALE GENOMIC DNA]</scope>
    <source>
        <strain evidence="2">JA-Hopewell-2020-01-JO</strain>
        <tissue evidence="2">Whole body</tissue>
    </source>
</reference>
<name>A0ABD1F914_HYPHA</name>
<dbReference type="EMBL" id="JBDJPC010000002">
    <property type="protein sequence ID" value="KAL1514095.1"/>
    <property type="molecule type" value="Genomic_DNA"/>
</dbReference>